<dbReference type="Pfam" id="PF07717">
    <property type="entry name" value="OB_NTP_bind"/>
    <property type="match status" value="1"/>
</dbReference>
<dbReference type="Gene3D" id="3.40.50.300">
    <property type="entry name" value="P-loop containing nucleotide triphosphate hydrolases"/>
    <property type="match status" value="2"/>
</dbReference>
<dbReference type="PROSITE" id="PS51194">
    <property type="entry name" value="HELICASE_CTER"/>
    <property type="match status" value="1"/>
</dbReference>
<dbReference type="CDD" id="cd18791">
    <property type="entry name" value="SF2_C_RHA"/>
    <property type="match status" value="1"/>
</dbReference>
<dbReference type="VEuPathDB" id="VectorBase:AARA008838"/>
<dbReference type="GO" id="GO:0003723">
    <property type="term" value="F:RNA binding"/>
    <property type="evidence" value="ECO:0007669"/>
    <property type="project" value="TreeGrafter"/>
</dbReference>
<dbReference type="InterPro" id="IPR000462">
    <property type="entry name" value="CDP-OH_P_trans"/>
</dbReference>
<dbReference type="Pfam" id="PF00271">
    <property type="entry name" value="Helicase_C"/>
    <property type="match status" value="1"/>
</dbReference>
<evidence type="ECO:0000256" key="5">
    <source>
        <dbReference type="ARBA" id="ARBA00022840"/>
    </source>
</evidence>
<dbReference type="SMART" id="SM00487">
    <property type="entry name" value="DEXDc"/>
    <property type="match status" value="1"/>
</dbReference>
<dbReference type="GO" id="GO:0003724">
    <property type="term" value="F:RNA helicase activity"/>
    <property type="evidence" value="ECO:0007669"/>
    <property type="project" value="UniProtKB-EC"/>
</dbReference>
<evidence type="ECO:0000313" key="8">
    <source>
        <dbReference type="Proteomes" id="UP000075840"/>
    </source>
</evidence>
<dbReference type="Gene3D" id="1.20.120.1760">
    <property type="match status" value="1"/>
</dbReference>
<proteinExistence type="predicted"/>
<keyword evidence="3" id="KW-0378">Hydrolase</keyword>
<dbReference type="EC" id="3.6.4.13" evidence="1"/>
<accession>A0A182I5I6</accession>
<dbReference type="GO" id="GO:0008654">
    <property type="term" value="P:phospholipid biosynthetic process"/>
    <property type="evidence" value="ECO:0007669"/>
    <property type="project" value="InterPro"/>
</dbReference>
<name>A0A182I5I6_ANOAR</name>
<reference evidence="7" key="1">
    <citation type="submission" date="2022-08" db="UniProtKB">
        <authorList>
            <consortium name="EnsemblMetazoa"/>
        </authorList>
    </citation>
    <scope>IDENTIFICATION</scope>
    <source>
        <strain evidence="7">Dongola</strain>
    </source>
</reference>
<dbReference type="InterPro" id="IPR043130">
    <property type="entry name" value="CDP-OH_PTrfase_TM_dom"/>
</dbReference>
<dbReference type="EMBL" id="APCN01003445">
    <property type="status" value="NOT_ANNOTATED_CDS"/>
    <property type="molecule type" value="Genomic_DNA"/>
</dbReference>
<dbReference type="SUPFAM" id="SSF52540">
    <property type="entry name" value="P-loop containing nucleoside triphosphate hydrolases"/>
    <property type="match status" value="1"/>
</dbReference>
<dbReference type="PROSITE" id="PS00690">
    <property type="entry name" value="DEAH_ATP_HELICASE"/>
    <property type="match status" value="1"/>
</dbReference>
<dbReference type="PANTHER" id="PTHR18934">
    <property type="entry name" value="ATP-DEPENDENT RNA HELICASE"/>
    <property type="match status" value="1"/>
</dbReference>
<dbReference type="InterPro" id="IPR014001">
    <property type="entry name" value="Helicase_ATP-bd"/>
</dbReference>
<dbReference type="VEuPathDB" id="VectorBase:AARA21_012274"/>
<dbReference type="SMART" id="SM00490">
    <property type="entry name" value="HELICc"/>
    <property type="match status" value="1"/>
</dbReference>
<evidence type="ECO:0000313" key="7">
    <source>
        <dbReference type="EnsemblMetazoa" id="AARA008838-PA"/>
    </source>
</evidence>
<dbReference type="InterPro" id="IPR027417">
    <property type="entry name" value="P-loop_NTPase"/>
</dbReference>
<dbReference type="AlphaFoldDB" id="A0A182I5I6"/>
<sequence length="1006" mass="112781">MVGPSSQVSKILLSLLFLLIAFFAWMDVNLYIRIQDYPIRDTDPFLLAANSTLLKPASAGSHPSTVTSSLLAASSSMPLQLNRHIVRYEDVAWVNCDLNPLCDVTVKAMMLDHTNHYLFAPIATIVDNVAGFSQGDLVTPNMISFFHVFVAIAAGRMIASDSLGYRRIGVVLFQFRTFLDDLDGHVARAKKHIRGERSDIGSAGYYIDGICDGLGCIALMIGVFVFLKNNPPRRGYTQLQSIIPVSESKSGSESGVIYKVKVTTKKVARKVLCYTGMLVLSSTGWNRYIAIYQDMLERENVTPAQYLHQESVFRSTGFFVIAWLWRIFNVHALLHFLLLSVFCDKLWEYLRMIQYAGYVALLVIISFAEMHLLGVQTFIYKSLTVNNTSLTILSYLDHIVSFQYLYEFGWHTKGLIGITEPRRISAITLADRVATERGELCGETVGVSIRFISKCDPAQTKIKYMTEGILLREMLADPLLTQYAVIMVDEAHERNTLTDTALGLLKKIARKRPNLRIIISSATVDAELFRDFFNLKSKGAAKDTAVILTVEGRMYAQEIYYLRDPCPDYVKETVNTVMKIHRAEGKGDVLAFLTGQEEVLRAVDLLREHVEASGKEDMQILPMYGTLSNADQLKVFFTTPKGVRKVVLATNIAETSVTIPGIVYVIDCGFVKLKWYSADSTTDSLVVVPVSKAAAEQRAGRAGRIRSGKVYRLYTEEAWEKLPEHTPPEMRRSDLCSTVLFLKALGIDNILRFTFPSPPPAKNLLACLETLYALEALDAEGQLTSPVGYFLAEMSIPPMMAKMLYKAGEMGCSEEILIIIAMLQVQSVFSKPAGGQAAIRGRIAKRNFEVAEGDLITLLNVYCAFVESGRTKEFCGRNFLIYRNLKRAHEIKTQLAGMLERELNIPLLSAGGNVETICRCIVAGFFPYAAYLHHSGVYRTVRGNTELSIHPLSALYTEQQPQWVVFCELIHTTKLFMKDLTVIQQQWLPEIAPHYYHKVTVRDHLL</sequence>
<dbReference type="Gene3D" id="1.20.120.1080">
    <property type="match status" value="1"/>
</dbReference>
<dbReference type="EnsemblMetazoa" id="AARA008838-RA">
    <property type="protein sequence ID" value="AARA008838-PA"/>
    <property type="gene ID" value="AARA008838"/>
</dbReference>
<dbReference type="FunFam" id="3.40.50.300:FF:000145">
    <property type="entry name" value="probable ATP-dependent RNA helicase DHX40"/>
    <property type="match status" value="1"/>
</dbReference>
<dbReference type="GO" id="GO:0016787">
    <property type="term" value="F:hydrolase activity"/>
    <property type="evidence" value="ECO:0007669"/>
    <property type="project" value="UniProtKB-KW"/>
</dbReference>
<keyword evidence="2" id="KW-0547">Nucleotide-binding</keyword>
<dbReference type="InterPro" id="IPR048333">
    <property type="entry name" value="HA2_WH"/>
</dbReference>
<evidence type="ECO:0000256" key="6">
    <source>
        <dbReference type="ARBA" id="ARBA00047984"/>
    </source>
</evidence>
<dbReference type="VEuPathDB" id="VectorBase:AARA21_001397"/>
<evidence type="ECO:0000256" key="1">
    <source>
        <dbReference type="ARBA" id="ARBA00012552"/>
    </source>
</evidence>
<dbReference type="InterPro" id="IPR011709">
    <property type="entry name" value="DEAD-box_helicase_OB_fold"/>
</dbReference>
<dbReference type="Pfam" id="PF01066">
    <property type="entry name" value="CDP-OH_P_transf"/>
    <property type="match status" value="1"/>
</dbReference>
<evidence type="ECO:0000256" key="3">
    <source>
        <dbReference type="ARBA" id="ARBA00022801"/>
    </source>
</evidence>
<dbReference type="InterPro" id="IPR002464">
    <property type="entry name" value="DNA/RNA_helicase_DEAH_CS"/>
</dbReference>
<dbReference type="SMART" id="SM00847">
    <property type="entry name" value="HA2"/>
    <property type="match status" value="1"/>
</dbReference>
<dbReference type="InterPro" id="IPR001650">
    <property type="entry name" value="Helicase_C-like"/>
</dbReference>
<comment type="catalytic activity">
    <reaction evidence="6">
        <text>ATP + H2O = ADP + phosphate + H(+)</text>
        <dbReference type="Rhea" id="RHEA:13065"/>
        <dbReference type="ChEBI" id="CHEBI:15377"/>
        <dbReference type="ChEBI" id="CHEBI:15378"/>
        <dbReference type="ChEBI" id="CHEBI:30616"/>
        <dbReference type="ChEBI" id="CHEBI:43474"/>
        <dbReference type="ChEBI" id="CHEBI:456216"/>
        <dbReference type="EC" id="3.6.4.13"/>
    </reaction>
</comment>
<organism evidence="7 8">
    <name type="scientific">Anopheles arabiensis</name>
    <name type="common">Mosquito</name>
    <dbReference type="NCBI Taxonomy" id="7173"/>
    <lineage>
        <taxon>Eukaryota</taxon>
        <taxon>Metazoa</taxon>
        <taxon>Ecdysozoa</taxon>
        <taxon>Arthropoda</taxon>
        <taxon>Hexapoda</taxon>
        <taxon>Insecta</taxon>
        <taxon>Pterygota</taxon>
        <taxon>Neoptera</taxon>
        <taxon>Endopterygota</taxon>
        <taxon>Diptera</taxon>
        <taxon>Nematocera</taxon>
        <taxon>Culicoidea</taxon>
        <taxon>Culicidae</taxon>
        <taxon>Anophelinae</taxon>
        <taxon>Anopheles</taxon>
    </lineage>
</organism>
<dbReference type="Proteomes" id="UP000075840">
    <property type="component" value="Unassembled WGS sequence"/>
</dbReference>
<dbReference type="PANTHER" id="PTHR18934:SF136">
    <property type="entry name" value="ATP-DEPENDENT RNA HELICASE DHX35-RELATED"/>
    <property type="match status" value="1"/>
</dbReference>
<dbReference type="EMBL" id="APCN01003446">
    <property type="status" value="NOT_ANNOTATED_CDS"/>
    <property type="molecule type" value="Genomic_DNA"/>
</dbReference>
<keyword evidence="8" id="KW-1185">Reference proteome</keyword>
<dbReference type="Pfam" id="PF21010">
    <property type="entry name" value="HA2_C"/>
    <property type="match status" value="1"/>
</dbReference>
<keyword evidence="5" id="KW-0067">ATP-binding</keyword>
<dbReference type="GO" id="GO:0016780">
    <property type="term" value="F:phosphotransferase activity, for other substituted phosphate groups"/>
    <property type="evidence" value="ECO:0007669"/>
    <property type="project" value="InterPro"/>
</dbReference>
<dbReference type="GO" id="GO:0071013">
    <property type="term" value="C:catalytic step 2 spliceosome"/>
    <property type="evidence" value="ECO:0007669"/>
    <property type="project" value="TreeGrafter"/>
</dbReference>
<dbReference type="GO" id="GO:0016020">
    <property type="term" value="C:membrane"/>
    <property type="evidence" value="ECO:0007669"/>
    <property type="project" value="InterPro"/>
</dbReference>
<dbReference type="PROSITE" id="PS51192">
    <property type="entry name" value="HELICASE_ATP_BIND_1"/>
    <property type="match status" value="1"/>
</dbReference>
<evidence type="ECO:0000256" key="2">
    <source>
        <dbReference type="ARBA" id="ARBA00022741"/>
    </source>
</evidence>
<evidence type="ECO:0000256" key="4">
    <source>
        <dbReference type="ARBA" id="ARBA00022806"/>
    </source>
</evidence>
<dbReference type="GO" id="GO:0005524">
    <property type="term" value="F:ATP binding"/>
    <property type="evidence" value="ECO:0007669"/>
    <property type="project" value="UniProtKB-KW"/>
</dbReference>
<protein>
    <recommendedName>
        <fullName evidence="1">RNA helicase</fullName>
        <ecNumber evidence="1">3.6.4.13</ecNumber>
    </recommendedName>
</protein>
<dbReference type="InterPro" id="IPR007502">
    <property type="entry name" value="Helicase-assoc_dom"/>
</dbReference>
<keyword evidence="4" id="KW-0347">Helicase</keyword>
<dbReference type="Pfam" id="PF04408">
    <property type="entry name" value="WHD_HA2"/>
    <property type="match status" value="1"/>
</dbReference>